<dbReference type="AlphaFoldDB" id="K0KIQ2"/>
<dbReference type="GO" id="GO:0051267">
    <property type="term" value="F:CP2 mannose-ethanolamine phosphotransferase activity"/>
    <property type="evidence" value="ECO:0007669"/>
    <property type="project" value="TreeGrafter"/>
</dbReference>
<comment type="pathway">
    <text evidence="2 12">Glycolipid biosynthesis; glycosylphosphatidylinositol-anchor biosynthesis.</text>
</comment>
<keyword evidence="16" id="KW-1185">Reference proteome</keyword>
<dbReference type="InterPro" id="IPR002591">
    <property type="entry name" value="Phosphodiest/P_Trfase"/>
</dbReference>
<organism evidence="15 16">
    <name type="scientific">Wickerhamomyces ciferrii (strain ATCC 14091 / BCRC 22168 / CBS 111 / JCM 3599 / NBRC 0793 / NRRL Y-1031 F-60-10)</name>
    <name type="common">Yeast</name>
    <name type="synonym">Pichia ciferrii</name>
    <dbReference type="NCBI Taxonomy" id="1206466"/>
    <lineage>
        <taxon>Eukaryota</taxon>
        <taxon>Fungi</taxon>
        <taxon>Dikarya</taxon>
        <taxon>Ascomycota</taxon>
        <taxon>Saccharomycotina</taxon>
        <taxon>Saccharomycetes</taxon>
        <taxon>Phaffomycetales</taxon>
        <taxon>Wickerhamomycetaceae</taxon>
        <taxon>Wickerhamomyces</taxon>
    </lineage>
</organism>
<feature type="transmembrane region" description="Helical" evidence="12">
    <location>
        <begin position="689"/>
        <end position="716"/>
    </location>
</feature>
<sequence>MRWYHILLLAVLQIAGLLVFCLGFFPSKVVLKGFGEFDNGNYDPQFNKIVFMVVDALRSDFIFSEDSSMLYVQSLLREGSALGFTAYSNPPTVTLPRLKGITTGSTPNFLDAVLNVVEEDSSSTLANQDSWITQLKKADKRIHMYGDDTWIKLFPSVFDEVDGTGSFFVSDFTEVDNNVTRHLDHELSEQSWDCLILHYLGLDHIGHKGGPKSIFMSPKQREMDSIVEKIHSKLDDDTLMVLLGDHGMNDIGNHGGSSAGETSAGLVFISNKLRKLNSNAKVPLPKNEDFKFLTKVQQIDLVPTISNLLRLPIPRNNLGIMIKEFLPLWSADQQLNLMKENLKNYENLKGEVTNLEDINMIYDFLINSQSGLTQSATNYLTDKMLCGIVMLIFSSLFVLLYLYNTVQLYSIWFYSLNILYGITMFGSSFVEEEYQIWWWFATFFIVFLCYGRPSNLLYILFLIRLVRGWNNTGQKYIGDTIFQYLQEHPFINWLLVFLTISVYGFSLNNGAFSLFSPLLSFLISFLLSITCFTFKLLFSLANGDEIPKELVGLAAFTMESLGVDNAQDSLIDLARMFYYMVLAVLVLRLGLKFKSYDYWFFTDLHNLLSFVLIFQTSLQNIPLFLVFLGIKHQVGLVSGNSMGLKKSNRISFVSLFCLILQHLSFFSLGQSNSLATVDLSNAYNGISGYNILAVGVLTFISNFSTPIFWSFGSLSILFENKEKLAPIKYEVLKTRWLVSTSFYTIGTTFTLIACYALRYHLFIWTVFSPKLLYTLAWNLLMNGLVEILCLLLTILH</sequence>
<name>K0KIQ2_WICCF</name>
<feature type="transmembrane region" description="Helical" evidence="12">
    <location>
        <begin position="490"/>
        <end position="506"/>
    </location>
</feature>
<dbReference type="FunCoup" id="K0KIQ2">
    <property type="interactions" value="489"/>
</dbReference>
<dbReference type="InterPro" id="IPR045687">
    <property type="entry name" value="PIGG/GPI7_C"/>
</dbReference>
<feature type="transmembrane region" description="Helical" evidence="12">
    <location>
        <begin position="411"/>
        <end position="430"/>
    </location>
</feature>
<dbReference type="HOGENOM" id="CLU_004770_0_0_1"/>
<comment type="caution">
    <text evidence="15">The sequence shown here is derived from an EMBL/GenBank/DDBJ whole genome shotgun (WGS) entry which is preliminary data.</text>
</comment>
<feature type="domain" description="GPI ethanolamine phosphate transferase 2 C-terminal" evidence="14">
    <location>
        <begin position="376"/>
        <end position="789"/>
    </location>
</feature>
<dbReference type="InterPro" id="IPR017850">
    <property type="entry name" value="Alkaline_phosphatase_core_sf"/>
</dbReference>
<feature type="transmembrane region" description="Helical" evidence="12">
    <location>
        <begin position="607"/>
        <end position="630"/>
    </location>
</feature>
<evidence type="ECO:0000256" key="13">
    <source>
        <dbReference type="SAM" id="Coils"/>
    </source>
</evidence>
<dbReference type="FunFam" id="3.40.720.10:FF:000045">
    <property type="entry name" value="GPI ethanolamine phosphate transferase 2"/>
    <property type="match status" value="1"/>
</dbReference>
<dbReference type="EMBL" id="CAIF01000034">
    <property type="protein sequence ID" value="CCH42057.1"/>
    <property type="molecule type" value="Genomic_DNA"/>
</dbReference>
<feature type="transmembrane region" description="Helical" evidence="12">
    <location>
        <begin position="518"/>
        <end position="538"/>
    </location>
</feature>
<keyword evidence="10 12" id="KW-0472">Membrane</keyword>
<protein>
    <recommendedName>
        <fullName evidence="4 12">GPI ethanolamine phosphate transferase 2</fullName>
    </recommendedName>
</protein>
<dbReference type="Pfam" id="PF19316">
    <property type="entry name" value="PIGO_PIGG"/>
    <property type="match status" value="1"/>
</dbReference>
<keyword evidence="9 12" id="KW-1133">Transmembrane helix</keyword>
<proteinExistence type="inferred from homology"/>
<reference evidence="15 16" key="1">
    <citation type="journal article" date="2012" name="Eukaryot. Cell">
        <title>Draft genome sequence of Wickerhamomyces ciferrii NRRL Y-1031 F-60-10.</title>
        <authorList>
            <person name="Schneider J."/>
            <person name="Andrea H."/>
            <person name="Blom J."/>
            <person name="Jaenicke S."/>
            <person name="Ruckert C."/>
            <person name="Schorsch C."/>
            <person name="Szczepanowski R."/>
            <person name="Farwick M."/>
            <person name="Goesmann A."/>
            <person name="Puhler A."/>
            <person name="Schaffer S."/>
            <person name="Tauch A."/>
            <person name="Kohler T."/>
            <person name="Brinkrolf K."/>
        </authorList>
    </citation>
    <scope>NUCLEOTIDE SEQUENCE [LARGE SCALE GENOMIC DNA]</scope>
    <source>
        <strain evidence="16">ATCC 14091 / BCRC 22168 / CBS 111 / JCM 3599 / NBRC 0793 / NRRL Y-1031 F-60-10</strain>
    </source>
</reference>
<evidence type="ECO:0000256" key="12">
    <source>
        <dbReference type="RuleBase" id="RU367106"/>
    </source>
</evidence>
<evidence type="ECO:0000313" key="16">
    <source>
        <dbReference type="Proteomes" id="UP000009328"/>
    </source>
</evidence>
<keyword evidence="5 12" id="KW-0337">GPI-anchor biosynthesis</keyword>
<evidence type="ECO:0000256" key="5">
    <source>
        <dbReference type="ARBA" id="ARBA00022502"/>
    </source>
</evidence>
<dbReference type="GO" id="GO:0006506">
    <property type="term" value="P:GPI anchor biosynthetic process"/>
    <property type="evidence" value="ECO:0007669"/>
    <property type="project" value="UniProtKB-UniPathway"/>
</dbReference>
<feature type="transmembrane region" description="Helical" evidence="12">
    <location>
        <begin position="736"/>
        <end position="759"/>
    </location>
</feature>
<feature type="coiled-coil region" evidence="13">
    <location>
        <begin position="328"/>
        <end position="358"/>
    </location>
</feature>
<evidence type="ECO:0000256" key="10">
    <source>
        <dbReference type="ARBA" id="ARBA00023136"/>
    </source>
</evidence>
<dbReference type="InterPro" id="IPR037674">
    <property type="entry name" value="PIG-G_N"/>
</dbReference>
<evidence type="ECO:0000313" key="15">
    <source>
        <dbReference type="EMBL" id="CCH42057.1"/>
    </source>
</evidence>
<evidence type="ECO:0000256" key="1">
    <source>
        <dbReference type="ARBA" id="ARBA00004477"/>
    </source>
</evidence>
<dbReference type="STRING" id="1206466.K0KIQ2"/>
<keyword evidence="6 12" id="KW-0808">Transferase</keyword>
<gene>
    <name evidence="15" type="ORF">BN7_1596</name>
</gene>
<dbReference type="GO" id="GO:0005789">
    <property type="term" value="C:endoplasmic reticulum membrane"/>
    <property type="evidence" value="ECO:0007669"/>
    <property type="project" value="UniProtKB-SubCell"/>
</dbReference>
<evidence type="ECO:0000256" key="7">
    <source>
        <dbReference type="ARBA" id="ARBA00022692"/>
    </source>
</evidence>
<dbReference type="Proteomes" id="UP000009328">
    <property type="component" value="Unassembled WGS sequence"/>
</dbReference>
<feature type="transmembrane region" description="Helical" evidence="12">
    <location>
        <begin position="576"/>
        <end position="595"/>
    </location>
</feature>
<dbReference type="InterPro" id="IPR039527">
    <property type="entry name" value="PIGG/GPI7"/>
</dbReference>
<dbReference type="PANTHER" id="PTHR23072">
    <property type="entry name" value="PHOSPHATIDYLINOSITOL GLYCAN-RELATED"/>
    <property type="match status" value="1"/>
</dbReference>
<keyword evidence="11" id="KW-0325">Glycoprotein</keyword>
<feature type="transmembrane region" description="Helical" evidence="12">
    <location>
        <begin position="384"/>
        <end position="404"/>
    </location>
</feature>
<evidence type="ECO:0000256" key="3">
    <source>
        <dbReference type="ARBA" id="ARBA00005315"/>
    </source>
</evidence>
<keyword evidence="8 12" id="KW-0256">Endoplasmic reticulum</keyword>
<evidence type="ECO:0000256" key="2">
    <source>
        <dbReference type="ARBA" id="ARBA00004687"/>
    </source>
</evidence>
<evidence type="ECO:0000256" key="8">
    <source>
        <dbReference type="ARBA" id="ARBA00022824"/>
    </source>
</evidence>
<dbReference type="UniPathway" id="UPA00196"/>
<evidence type="ECO:0000256" key="9">
    <source>
        <dbReference type="ARBA" id="ARBA00022989"/>
    </source>
</evidence>
<feature type="transmembrane region" description="Helical" evidence="12">
    <location>
        <begin position="771"/>
        <end position="795"/>
    </location>
</feature>
<feature type="transmembrane region" description="Helical" evidence="12">
    <location>
        <begin position="436"/>
        <end position="461"/>
    </location>
</feature>
<evidence type="ECO:0000256" key="6">
    <source>
        <dbReference type="ARBA" id="ARBA00022679"/>
    </source>
</evidence>
<comment type="similarity">
    <text evidence="3 12">Belongs to the PIGG/PIGN/PIGO family. PIGG subfamily.</text>
</comment>
<evidence type="ECO:0000256" key="11">
    <source>
        <dbReference type="ARBA" id="ARBA00023180"/>
    </source>
</evidence>
<dbReference type="PANTHER" id="PTHR23072:SF0">
    <property type="entry name" value="GPI ETHANOLAMINE PHOSPHATE TRANSFERASE 2"/>
    <property type="match status" value="1"/>
</dbReference>
<dbReference type="Gene3D" id="3.40.720.10">
    <property type="entry name" value="Alkaline Phosphatase, subunit A"/>
    <property type="match status" value="1"/>
</dbReference>
<keyword evidence="7 12" id="KW-0812">Transmembrane</keyword>
<dbReference type="eggNOG" id="KOG2125">
    <property type="taxonomic scope" value="Eukaryota"/>
</dbReference>
<accession>K0KIQ2</accession>
<feature type="transmembrane region" description="Helical" evidence="12">
    <location>
        <begin position="650"/>
        <end position="669"/>
    </location>
</feature>
<dbReference type="InParanoid" id="K0KIQ2"/>
<evidence type="ECO:0000259" key="14">
    <source>
        <dbReference type="Pfam" id="PF19316"/>
    </source>
</evidence>
<dbReference type="Pfam" id="PF01663">
    <property type="entry name" value="Phosphodiest"/>
    <property type="match status" value="1"/>
</dbReference>
<evidence type="ECO:0000256" key="4">
    <source>
        <dbReference type="ARBA" id="ARBA00020830"/>
    </source>
</evidence>
<dbReference type="CDD" id="cd16024">
    <property type="entry name" value="GPI_EPT_2"/>
    <property type="match status" value="1"/>
</dbReference>
<keyword evidence="13" id="KW-0175">Coiled coil</keyword>
<dbReference type="SUPFAM" id="SSF53649">
    <property type="entry name" value="Alkaline phosphatase-like"/>
    <property type="match status" value="1"/>
</dbReference>
<comment type="function">
    <text evidence="12">Ethanolamine phosphate transferase involved in glycosylphosphatidylinositol-anchor biosynthesis. Transfers ethanolamine phosphate to the GPI second mannose.</text>
</comment>
<comment type="subcellular location">
    <subcellularLocation>
        <location evidence="1 12">Endoplasmic reticulum membrane</location>
        <topology evidence="1 12">Multi-pass membrane protein</topology>
    </subcellularLocation>
</comment>